<dbReference type="InterPro" id="IPR004629">
    <property type="entry name" value="WecG_TagA_CpsF"/>
</dbReference>
<dbReference type="EC" id="2.4.1.187" evidence="5"/>
<dbReference type="Pfam" id="PF03808">
    <property type="entry name" value="Glyco_tran_WecG"/>
    <property type="match status" value="1"/>
</dbReference>
<protein>
    <recommendedName>
        <fullName evidence="5">N-acetylglucosaminyldiphosphoundecaprenol N-acetyl-beta-D-mannosaminyltransferase</fullName>
        <ecNumber evidence="5">2.4.1.187</ecNumber>
    </recommendedName>
    <alternativeName>
        <fullName evidence="5">N-acetylmannosaminyltransferase</fullName>
    </alternativeName>
    <alternativeName>
        <fullName evidence="5">UDP-N-acetylmannosamine transferase</fullName>
    </alternativeName>
    <alternativeName>
        <fullName evidence="5">UDP-N-acetylmannosamine:N-acetylglucosaminyl pyrophosphorylundecaprenol N-acetylmannosaminyltransferase</fullName>
    </alternativeName>
</protein>
<dbReference type="HAMAP" id="MF_02070">
    <property type="entry name" value="TagA_TarA"/>
    <property type="match status" value="1"/>
</dbReference>
<dbReference type="RefSeq" id="WP_058918865.1">
    <property type="nucleotide sequence ID" value="NZ_JBHSQC010000011.1"/>
</dbReference>
<dbReference type="EMBL" id="JBHUFF010000002">
    <property type="protein sequence ID" value="MFD1798248.1"/>
    <property type="molecule type" value="Genomic_DNA"/>
</dbReference>
<evidence type="ECO:0000313" key="6">
    <source>
        <dbReference type="EMBL" id="MFD1798248.1"/>
    </source>
</evidence>
<keyword evidence="7" id="KW-1185">Reference proteome</keyword>
<evidence type="ECO:0000256" key="2">
    <source>
        <dbReference type="ARBA" id="ARBA00022679"/>
    </source>
</evidence>
<dbReference type="InterPro" id="IPR034714">
    <property type="entry name" value="TagA_TarA"/>
</dbReference>
<accession>A0ABW4NJG0</accession>
<comment type="function">
    <text evidence="5">Catalyzes the conversion of GlcNAc-PP-undecaprenol into ManNAc-GlcNAc-PP-undecaprenol, the first committed lipid intermediate in the de novo synthesis of teichoic acid.</text>
</comment>
<keyword evidence="3 5" id="KW-0777">Teichoic acid biosynthesis</keyword>
<evidence type="ECO:0000256" key="5">
    <source>
        <dbReference type="HAMAP-Rule" id="MF_02070"/>
    </source>
</evidence>
<dbReference type="CDD" id="cd06533">
    <property type="entry name" value="Glyco_transf_WecG_TagA"/>
    <property type="match status" value="1"/>
</dbReference>
<comment type="caution">
    <text evidence="6">The sequence shown here is derived from an EMBL/GenBank/DDBJ whole genome shotgun (WGS) entry which is preliminary data.</text>
</comment>
<proteinExistence type="inferred from homology"/>
<keyword evidence="1 5" id="KW-0328">Glycosyltransferase</keyword>
<comment type="similarity">
    <text evidence="5">Belongs to the glycosyltransferase 26 family. TagA/TarA subfamily.</text>
</comment>
<evidence type="ECO:0000256" key="1">
    <source>
        <dbReference type="ARBA" id="ARBA00022676"/>
    </source>
</evidence>
<gene>
    <name evidence="6" type="ORF">ACFSBK_00010</name>
</gene>
<keyword evidence="4 5" id="KW-0961">Cell wall biogenesis/degradation</keyword>
<name>A0ABW4NJG0_9LACT</name>
<comment type="catalytic activity">
    <reaction evidence="5">
        <text>UDP-N-acetyl-alpha-D-mannosamine + N-acetyl-alpha-D-glucosaminyl-di-trans,octa-cis-undecaprenyl diphosphate = N-acetyl-beta-D-mannosaminyl-(1-&gt;4)-N-acetyl-alpha-D-glucosaminyl di-trans,octa-cis-undecaprenyl diphosphate + UDP + H(+)</text>
        <dbReference type="Rhea" id="RHEA:16053"/>
        <dbReference type="ChEBI" id="CHEBI:15378"/>
        <dbReference type="ChEBI" id="CHEBI:58223"/>
        <dbReference type="ChEBI" id="CHEBI:62959"/>
        <dbReference type="ChEBI" id="CHEBI:68623"/>
        <dbReference type="ChEBI" id="CHEBI:132210"/>
        <dbReference type="EC" id="2.4.1.187"/>
    </reaction>
</comment>
<dbReference type="Proteomes" id="UP001597285">
    <property type="component" value="Unassembled WGS sequence"/>
</dbReference>
<organism evidence="6 7">
    <name type="scientific">Carnobacterium antarcticum</name>
    <dbReference type="NCBI Taxonomy" id="2126436"/>
    <lineage>
        <taxon>Bacteria</taxon>
        <taxon>Bacillati</taxon>
        <taxon>Bacillota</taxon>
        <taxon>Bacilli</taxon>
        <taxon>Lactobacillales</taxon>
        <taxon>Carnobacteriaceae</taxon>
        <taxon>Carnobacterium</taxon>
    </lineage>
</organism>
<evidence type="ECO:0000256" key="4">
    <source>
        <dbReference type="ARBA" id="ARBA00023316"/>
    </source>
</evidence>
<evidence type="ECO:0000256" key="3">
    <source>
        <dbReference type="ARBA" id="ARBA00022944"/>
    </source>
</evidence>
<dbReference type="NCBIfam" id="TIGR00696">
    <property type="entry name" value="wecG_tagA_cpsF"/>
    <property type="match status" value="1"/>
</dbReference>
<keyword evidence="2 5" id="KW-0808">Transferase</keyword>
<dbReference type="PANTHER" id="PTHR34136:SF1">
    <property type="entry name" value="UDP-N-ACETYL-D-MANNOSAMINURONIC ACID TRANSFERASE"/>
    <property type="match status" value="1"/>
</dbReference>
<sequence length="244" mass="27541">MTNKKIDVLNVKFDNLTKKEMLAALIDRVNKKEKTFVVTANPEIVMHANADKHYMAILKQADYITADGIGIVKGARILGTPIVERVAGYDLMLDLLKEADLNQKSVYLLGAKQTTIEKAVKKLKKDYPQINLVGYHNGYFDLADESILSEVLAAEPDLLFVGLGFSRQEKWILRYLEQADKGLAMGVGGAFDAYTGTVKRAPAIFIKMNLEWFYRLIKQPSRFKRMLVLPKFLVAVKKEKKNVS</sequence>
<dbReference type="PANTHER" id="PTHR34136">
    <property type="match status" value="1"/>
</dbReference>
<reference evidence="7" key="1">
    <citation type="journal article" date="2019" name="Int. J. Syst. Evol. Microbiol.">
        <title>The Global Catalogue of Microorganisms (GCM) 10K type strain sequencing project: providing services to taxonomists for standard genome sequencing and annotation.</title>
        <authorList>
            <consortium name="The Broad Institute Genomics Platform"/>
            <consortium name="The Broad Institute Genome Sequencing Center for Infectious Disease"/>
            <person name="Wu L."/>
            <person name="Ma J."/>
        </authorList>
    </citation>
    <scope>NUCLEOTIDE SEQUENCE [LARGE SCALE GENOMIC DNA]</scope>
    <source>
        <strain evidence="7">KCTC 42143</strain>
    </source>
</reference>
<evidence type="ECO:0000313" key="7">
    <source>
        <dbReference type="Proteomes" id="UP001597285"/>
    </source>
</evidence>
<comment type="pathway">
    <text evidence="5">Cell wall biogenesis; teichoic acid biosynthesis.</text>
</comment>